<comment type="caution">
    <text evidence="1">The sequence shown here is derived from an EMBL/GenBank/DDBJ whole genome shotgun (WGS) entry which is preliminary data.</text>
</comment>
<dbReference type="Proteomes" id="UP000321192">
    <property type="component" value="Unassembled WGS sequence"/>
</dbReference>
<dbReference type="SUPFAM" id="SSF53474">
    <property type="entry name" value="alpha/beta-Hydrolases"/>
    <property type="match status" value="1"/>
</dbReference>
<proteinExistence type="predicted"/>
<organism evidence="1 2">
    <name type="scientific">Thauera aminoaromatica</name>
    <dbReference type="NCBI Taxonomy" id="164330"/>
    <lineage>
        <taxon>Bacteria</taxon>
        <taxon>Pseudomonadati</taxon>
        <taxon>Pseudomonadota</taxon>
        <taxon>Betaproteobacteria</taxon>
        <taxon>Rhodocyclales</taxon>
        <taxon>Zoogloeaceae</taxon>
        <taxon>Thauera</taxon>
    </lineage>
</organism>
<dbReference type="AlphaFoldDB" id="A0A5C7S9R9"/>
<name>A0A5C7S9R9_THASP</name>
<dbReference type="EMBL" id="SSFD01000322">
    <property type="protein sequence ID" value="TXH80102.1"/>
    <property type="molecule type" value="Genomic_DNA"/>
</dbReference>
<dbReference type="RefSeq" id="WP_276661349.1">
    <property type="nucleotide sequence ID" value="NZ_SSFD01000322.1"/>
</dbReference>
<evidence type="ECO:0000313" key="2">
    <source>
        <dbReference type="Proteomes" id="UP000321192"/>
    </source>
</evidence>
<protein>
    <submittedName>
        <fullName evidence="1">Uncharacterized protein</fullName>
    </submittedName>
</protein>
<accession>A0A5C7S9R9</accession>
<sequence length="272" mass="29351">MSNVKSSPVNGPDTLVVVLHAYTQSPRHLAAVRAAIADEWPEARLVCPELPLSLLSMADPNEIVAGLLDTIDAETAAAERAHAPITNIVLVGHSFGALLARKLYVVACGETAEAPFEPALTSRGPKTPSGRLAARPWAVHVSRLVLLAGMNRGWRITHHLGIAKAPVWTLGAAFGHLVRLVSGRTLAISTIRRGRQHRPRLGRGLHLPRRALLRACRRDRAGRSDAWPGAKGGLRARAGRIDRGVAEGFRRPFRRGVLDPGRTHPESGGRLE</sequence>
<gene>
    <name evidence="1" type="ORF">E6Q80_19225</name>
</gene>
<reference evidence="1 2" key="1">
    <citation type="submission" date="2018-09" db="EMBL/GenBank/DDBJ databases">
        <title>Metagenome Assembled Genomes from an Advanced Water Purification Facility.</title>
        <authorList>
            <person name="Stamps B.W."/>
            <person name="Spear J.R."/>
        </authorList>
    </citation>
    <scope>NUCLEOTIDE SEQUENCE [LARGE SCALE GENOMIC DNA]</scope>
    <source>
        <strain evidence="1">Bin_27_1</strain>
    </source>
</reference>
<dbReference type="InterPro" id="IPR029058">
    <property type="entry name" value="AB_hydrolase_fold"/>
</dbReference>
<evidence type="ECO:0000313" key="1">
    <source>
        <dbReference type="EMBL" id="TXH80102.1"/>
    </source>
</evidence>
<dbReference type="Gene3D" id="3.40.50.1820">
    <property type="entry name" value="alpha/beta hydrolase"/>
    <property type="match status" value="1"/>
</dbReference>